<reference evidence="2 3" key="1">
    <citation type="submission" date="2019-03" db="EMBL/GenBank/DDBJ databases">
        <title>Genomics of glacier-inhabiting Cryobacterium strains.</title>
        <authorList>
            <person name="Liu Q."/>
            <person name="Xin Y.-H."/>
        </authorList>
    </citation>
    <scope>NUCLEOTIDE SEQUENCE [LARGE SCALE GENOMIC DNA]</scope>
    <source>
        <strain evidence="2 3">MDB1-5</strain>
    </source>
</reference>
<gene>
    <name evidence="2" type="ORF">E3O46_06115</name>
</gene>
<organism evidence="2 3">
    <name type="scientific">Cryobacterium glucosi</name>
    <dbReference type="NCBI Taxonomy" id="1259175"/>
    <lineage>
        <taxon>Bacteria</taxon>
        <taxon>Bacillati</taxon>
        <taxon>Actinomycetota</taxon>
        <taxon>Actinomycetes</taxon>
        <taxon>Micrococcales</taxon>
        <taxon>Microbacteriaceae</taxon>
        <taxon>Cryobacterium</taxon>
    </lineage>
</organism>
<dbReference type="EMBL" id="SOFS01000015">
    <property type="protein sequence ID" value="TFC21782.1"/>
    <property type="molecule type" value="Genomic_DNA"/>
</dbReference>
<dbReference type="GO" id="GO:0016787">
    <property type="term" value="F:hydrolase activity"/>
    <property type="evidence" value="ECO:0007669"/>
    <property type="project" value="UniProtKB-KW"/>
</dbReference>
<dbReference type="InterPro" id="IPR029058">
    <property type="entry name" value="AB_hydrolase_fold"/>
</dbReference>
<dbReference type="Gene3D" id="3.40.50.1820">
    <property type="entry name" value="alpha/beta hydrolase"/>
    <property type="match status" value="1"/>
</dbReference>
<evidence type="ECO:0000259" key="1">
    <source>
        <dbReference type="Pfam" id="PF00561"/>
    </source>
</evidence>
<dbReference type="InterPro" id="IPR000073">
    <property type="entry name" value="AB_hydrolase_1"/>
</dbReference>
<dbReference type="PRINTS" id="PR00111">
    <property type="entry name" value="ABHYDROLASE"/>
</dbReference>
<proteinExistence type="predicted"/>
<evidence type="ECO:0000313" key="3">
    <source>
        <dbReference type="Proteomes" id="UP000297604"/>
    </source>
</evidence>
<accession>A0ABY2ISD5</accession>
<dbReference type="SUPFAM" id="SSF53474">
    <property type="entry name" value="alpha/beta-Hydrolases"/>
    <property type="match status" value="1"/>
</dbReference>
<comment type="caution">
    <text evidence="2">The sequence shown here is derived from an EMBL/GenBank/DDBJ whole genome shotgun (WGS) entry which is preliminary data.</text>
</comment>
<protein>
    <submittedName>
        <fullName evidence="2">Alpha/beta hydrolase</fullName>
    </submittedName>
</protein>
<dbReference type="RefSeq" id="WP_134561313.1">
    <property type="nucleotide sequence ID" value="NZ_SOFS01000015.1"/>
</dbReference>
<sequence>MVFIQDLHLRDGRTLRVHDSAADHELDSAFTVLWQHGSPQTGALLEPLLSAAAARGIRLISYGRPGYGGSSALPGRDVAAAATDVEQLADALGIARFAVMGASGGGPHALACAALLPERVSAVGCLASLAPLDADGIDWFAGMATDGASLRAALLGRAERTTYEETVDFDPDSFIEADYDALAGPWASLGTDVGLASEAGPEGLIDDDLAFVAPWGFPVSAVSAPVLLLQGVRYRVVPPSHADWLSRRLPRAELRLRPDDGHISVLEACPAVMDWLYARP</sequence>
<dbReference type="Proteomes" id="UP000297604">
    <property type="component" value="Unassembled WGS sequence"/>
</dbReference>
<dbReference type="PANTHER" id="PTHR43433">
    <property type="entry name" value="HYDROLASE, ALPHA/BETA FOLD FAMILY PROTEIN"/>
    <property type="match status" value="1"/>
</dbReference>
<feature type="domain" description="AB hydrolase-1" evidence="1">
    <location>
        <begin position="32"/>
        <end position="267"/>
    </location>
</feature>
<dbReference type="Pfam" id="PF00561">
    <property type="entry name" value="Abhydrolase_1"/>
    <property type="match status" value="1"/>
</dbReference>
<evidence type="ECO:0000313" key="2">
    <source>
        <dbReference type="EMBL" id="TFC21782.1"/>
    </source>
</evidence>
<keyword evidence="2" id="KW-0378">Hydrolase</keyword>
<dbReference type="PANTHER" id="PTHR43433:SF5">
    <property type="entry name" value="AB HYDROLASE-1 DOMAIN-CONTAINING PROTEIN"/>
    <property type="match status" value="1"/>
</dbReference>
<keyword evidence="3" id="KW-1185">Reference proteome</keyword>
<name>A0ABY2ISD5_9MICO</name>
<dbReference type="InterPro" id="IPR050471">
    <property type="entry name" value="AB_hydrolase"/>
</dbReference>